<proteinExistence type="inferred from homology"/>
<dbReference type="RefSeq" id="WP_268613420.1">
    <property type="nucleotide sequence ID" value="NZ_JAMDMX010000002.1"/>
</dbReference>
<feature type="chain" id="PRO_5045406964" evidence="4">
    <location>
        <begin position="31"/>
        <end position="361"/>
    </location>
</feature>
<comment type="caution">
    <text evidence="6">The sequence shown here is derived from an EMBL/GenBank/DDBJ whole genome shotgun (WGS) entry which is preliminary data.</text>
</comment>
<keyword evidence="7" id="KW-1185">Reference proteome</keyword>
<protein>
    <submittedName>
        <fullName evidence="6">ABC transporter substrate-binding protein</fullName>
    </submittedName>
</protein>
<dbReference type="PROSITE" id="PS51257">
    <property type="entry name" value="PROKAR_LIPOPROTEIN"/>
    <property type="match status" value="1"/>
</dbReference>
<sequence>MGKNQKIIVGMSSIALLAMLTTGCGSSQQAAAPSKDVKPAETAQASKAALPKVTIMVGGLEKVIYLPYKLTENLGYFKNEGLTVELINEAAGQSAEESLIAGEIQGVGGFYDHTIDMQSKGKALESVVQMAAIPGERLMVSNKLKDQIKGLPDLKGHTIGVTGLGSSTNFLANYLVTKGGNTSKDYTPIPVGAGQTLIAAMQQGKIDLAVTTEPTVSLLVSKNIASVLVDMNTVEGTKQALGGNYPSTSLYMMSSYVKDHPEVVQHLANAFVKTLKWINTHTPEEITDKLPKEYYAGDKDMYLTALKSTLPMFSADGKMPADAPQKVLEVLSAINPKLKDAGIKLDQTYTTQFVDKALQAK</sequence>
<reference evidence="6 7" key="1">
    <citation type="submission" date="2022-05" db="EMBL/GenBank/DDBJ databases">
        <title>Genome Sequencing of Bee-Associated Microbes.</title>
        <authorList>
            <person name="Dunlap C."/>
        </authorList>
    </citation>
    <scope>NUCLEOTIDE SEQUENCE [LARGE SCALE GENOMIC DNA]</scope>
    <source>
        <strain evidence="6 7">NRRL B-14421</strain>
    </source>
</reference>
<dbReference type="PANTHER" id="PTHR30024:SF47">
    <property type="entry name" value="TAURINE-BINDING PERIPLASMIC PROTEIN"/>
    <property type="match status" value="1"/>
</dbReference>
<gene>
    <name evidence="6" type="ORF">M5X19_01340</name>
</gene>
<keyword evidence="3 4" id="KW-0732">Signal</keyword>
<dbReference type="EMBL" id="JAMDMX010000002">
    <property type="protein sequence ID" value="MCY9691572.1"/>
    <property type="molecule type" value="Genomic_DNA"/>
</dbReference>
<feature type="signal peptide" evidence="4">
    <location>
        <begin position="1"/>
        <end position="30"/>
    </location>
</feature>
<evidence type="ECO:0000256" key="3">
    <source>
        <dbReference type="ARBA" id="ARBA00022729"/>
    </source>
</evidence>
<evidence type="ECO:0000256" key="4">
    <source>
        <dbReference type="SAM" id="SignalP"/>
    </source>
</evidence>
<evidence type="ECO:0000259" key="5">
    <source>
        <dbReference type="Pfam" id="PF09084"/>
    </source>
</evidence>
<dbReference type="Gene3D" id="3.40.190.10">
    <property type="entry name" value="Periplasmic binding protein-like II"/>
    <property type="match status" value="2"/>
</dbReference>
<dbReference type="PANTHER" id="PTHR30024">
    <property type="entry name" value="ALIPHATIC SULFONATES-BINDING PROTEIN-RELATED"/>
    <property type="match status" value="1"/>
</dbReference>
<feature type="domain" description="SsuA/THI5-like" evidence="5">
    <location>
        <begin position="71"/>
        <end position="281"/>
    </location>
</feature>
<dbReference type="Proteomes" id="UP001527099">
    <property type="component" value="Unassembled WGS sequence"/>
</dbReference>
<evidence type="ECO:0000256" key="1">
    <source>
        <dbReference type="ARBA" id="ARBA00004418"/>
    </source>
</evidence>
<dbReference type="SUPFAM" id="SSF53850">
    <property type="entry name" value="Periplasmic binding protein-like II"/>
    <property type="match status" value="1"/>
</dbReference>
<name>A0ABT4G5Y7_9BACL</name>
<organism evidence="6 7">
    <name type="scientific">Paenibacillus alginolyticus</name>
    <dbReference type="NCBI Taxonomy" id="59839"/>
    <lineage>
        <taxon>Bacteria</taxon>
        <taxon>Bacillati</taxon>
        <taxon>Bacillota</taxon>
        <taxon>Bacilli</taxon>
        <taxon>Bacillales</taxon>
        <taxon>Paenibacillaceae</taxon>
        <taxon>Paenibacillus</taxon>
    </lineage>
</organism>
<comment type="similarity">
    <text evidence="2">Belongs to the bacterial solute-binding protein SsuA/TauA family.</text>
</comment>
<evidence type="ECO:0000313" key="7">
    <source>
        <dbReference type="Proteomes" id="UP001527099"/>
    </source>
</evidence>
<evidence type="ECO:0000313" key="6">
    <source>
        <dbReference type="EMBL" id="MCY9691572.1"/>
    </source>
</evidence>
<accession>A0ABT4G5Y7</accession>
<dbReference type="InterPro" id="IPR015168">
    <property type="entry name" value="SsuA/THI5"/>
</dbReference>
<evidence type="ECO:0000256" key="2">
    <source>
        <dbReference type="ARBA" id="ARBA00010742"/>
    </source>
</evidence>
<dbReference type="Pfam" id="PF09084">
    <property type="entry name" value="NMT1"/>
    <property type="match status" value="1"/>
</dbReference>
<comment type="subcellular location">
    <subcellularLocation>
        <location evidence="1">Periplasm</location>
    </subcellularLocation>
</comment>